<keyword evidence="2" id="KW-1185">Reference proteome</keyword>
<reference evidence="1" key="1">
    <citation type="submission" date="2024-02" db="EMBL/GenBank/DDBJ databases">
        <title>Bacteria isolated from the canopy kelp, Nereocystis luetkeana.</title>
        <authorList>
            <person name="Pfister C.A."/>
            <person name="Younker I.T."/>
            <person name="Light S.H."/>
        </authorList>
    </citation>
    <scope>NUCLEOTIDE SEQUENCE</scope>
    <source>
        <strain evidence="1">TN.2.01</strain>
    </source>
</reference>
<proteinExistence type="predicted"/>
<gene>
    <name evidence="1" type="ORF">V6250_20680</name>
</gene>
<feature type="non-terminal residue" evidence="1">
    <location>
        <position position="74"/>
    </location>
</feature>
<accession>A0ACC6RA08</accession>
<name>A0ACC6RA08_9GAMM</name>
<protein>
    <submittedName>
        <fullName evidence="1">Oxidoreductase</fullName>
    </submittedName>
</protein>
<feature type="non-terminal residue" evidence="1">
    <location>
        <position position="1"/>
    </location>
</feature>
<comment type="caution">
    <text evidence="1">The sequence shown here is derived from an EMBL/GenBank/DDBJ whole genome shotgun (WGS) entry which is preliminary data.</text>
</comment>
<organism evidence="1 2">
    <name type="scientific">Pseudoalteromonas undina</name>
    <dbReference type="NCBI Taxonomy" id="43660"/>
    <lineage>
        <taxon>Bacteria</taxon>
        <taxon>Pseudomonadati</taxon>
        <taxon>Pseudomonadota</taxon>
        <taxon>Gammaproteobacteria</taxon>
        <taxon>Alteromonadales</taxon>
        <taxon>Pseudoalteromonadaceae</taxon>
        <taxon>Pseudoalteromonas</taxon>
    </lineage>
</organism>
<dbReference type="EMBL" id="JBAKAX010000204">
    <property type="protein sequence ID" value="MEL0606555.1"/>
    <property type="molecule type" value="Genomic_DNA"/>
</dbReference>
<evidence type="ECO:0000313" key="1">
    <source>
        <dbReference type="EMBL" id="MEL0606555.1"/>
    </source>
</evidence>
<sequence>PNITTVDGLDERFAVNRLAPYFLTKALLPVMNPQSRVVNVSSAAHHSVNFDSLVGNTPLSDSAAYAQSNLAITR</sequence>
<dbReference type="Proteomes" id="UP001374952">
    <property type="component" value="Unassembled WGS sequence"/>
</dbReference>
<evidence type="ECO:0000313" key="2">
    <source>
        <dbReference type="Proteomes" id="UP001374952"/>
    </source>
</evidence>